<keyword evidence="6" id="KW-0812">Transmembrane</keyword>
<keyword evidence="2 5" id="KW-0479">Metal-binding</keyword>
<evidence type="ECO:0000313" key="7">
    <source>
        <dbReference type="EMBL" id="PWI69023.1"/>
    </source>
</evidence>
<comment type="cofactor">
    <cofactor evidence="5">
        <name>heme</name>
        <dbReference type="ChEBI" id="CHEBI:30413"/>
    </cofactor>
</comment>
<dbReference type="SUPFAM" id="SSF48264">
    <property type="entry name" value="Cytochrome P450"/>
    <property type="match status" value="1"/>
</dbReference>
<accession>A0A2U3E3D7</accession>
<dbReference type="PANTHER" id="PTHR46300">
    <property type="entry name" value="P450, PUTATIVE (EUROFUNG)-RELATED-RELATED"/>
    <property type="match status" value="1"/>
</dbReference>
<keyword evidence="3" id="KW-0560">Oxidoreductase</keyword>
<gene>
    <name evidence="7" type="ORF">PCL_01408</name>
</gene>
<dbReference type="PANTHER" id="PTHR46300:SF9">
    <property type="entry name" value="P450, PUTATIVE-RELATED"/>
    <property type="match status" value="1"/>
</dbReference>
<dbReference type="GO" id="GO:0004497">
    <property type="term" value="F:monooxygenase activity"/>
    <property type="evidence" value="ECO:0007669"/>
    <property type="project" value="InterPro"/>
</dbReference>
<dbReference type="GO" id="GO:0020037">
    <property type="term" value="F:heme binding"/>
    <property type="evidence" value="ECO:0007669"/>
    <property type="project" value="InterPro"/>
</dbReference>
<keyword evidence="6" id="KW-0472">Membrane</keyword>
<dbReference type="Proteomes" id="UP000245956">
    <property type="component" value="Unassembled WGS sequence"/>
</dbReference>
<dbReference type="InterPro" id="IPR050364">
    <property type="entry name" value="Cytochrome_P450_fung"/>
</dbReference>
<dbReference type="GO" id="GO:0016705">
    <property type="term" value="F:oxidoreductase activity, acting on paired donors, with incorporation or reduction of molecular oxygen"/>
    <property type="evidence" value="ECO:0007669"/>
    <property type="project" value="InterPro"/>
</dbReference>
<feature type="transmembrane region" description="Helical" evidence="6">
    <location>
        <begin position="25"/>
        <end position="43"/>
    </location>
</feature>
<dbReference type="AlphaFoldDB" id="A0A2U3E3D7"/>
<keyword evidence="4 5" id="KW-0408">Iron</keyword>
<dbReference type="InterPro" id="IPR036396">
    <property type="entry name" value="Cyt_P450_sf"/>
</dbReference>
<evidence type="ECO:0000256" key="4">
    <source>
        <dbReference type="ARBA" id="ARBA00023004"/>
    </source>
</evidence>
<comment type="similarity">
    <text evidence="1">Belongs to the cytochrome P450 family.</text>
</comment>
<evidence type="ECO:0000256" key="1">
    <source>
        <dbReference type="ARBA" id="ARBA00010617"/>
    </source>
</evidence>
<evidence type="ECO:0000256" key="5">
    <source>
        <dbReference type="PIRSR" id="PIRSR602401-1"/>
    </source>
</evidence>
<sequence length="526" mass="58723">MPLVSTTVSGIQARILTLGSRGSPLGLPFILLGPLLCLIFYWASPSHASPLKQFPGPYGWPFFGNFLSIYRKRTETRYLEWAAKYGDVFRIHLGYTPALVINSAAAAKEILGRNSQAVASRPSFYTFHTIVSRDLGTTVGASKLNSSLKHTRKEIASEGSKPALKTHLGNIDRESRHLIRDLVANCGAGRVPVDLYMFISRLGLSLMMTLCYGRRMHLDDPLTAEIIDVEDQLLGLRSPSGNYLDYLPFLHRLPLTPLAQKAASLRDRRDAYVLRLKEEVEQKIMMGTHRPCLYTKNHFSAHPLSTSEVSMILVTLVSSGLATATNTVRWCMTLLATRPDLQEAAFNAIRKGYPTDREAFEAVMKDDEEVPYISALVRESLRVYSPARVSLPRASVQEFRYQGRTVPPNVMVIHNAWACNMDPSVYGDPEIFRPERWLEDPDLPLFSFGLGYRMCPSLHFALREVYTMLTQIIVTFSVSGAEDLDPNPISGCGTTPNLVTAPAKSKLYLKPRDKSSIESILASYDD</sequence>
<keyword evidence="6" id="KW-1133">Transmembrane helix</keyword>
<name>A0A2U3E3D7_PURLI</name>
<keyword evidence="5" id="KW-0349">Heme</keyword>
<dbReference type="EMBL" id="LCWV01000013">
    <property type="protein sequence ID" value="PWI69023.1"/>
    <property type="molecule type" value="Genomic_DNA"/>
</dbReference>
<dbReference type="InterPro" id="IPR002401">
    <property type="entry name" value="Cyt_P450_E_grp-I"/>
</dbReference>
<evidence type="ECO:0000256" key="6">
    <source>
        <dbReference type="SAM" id="Phobius"/>
    </source>
</evidence>
<dbReference type="Pfam" id="PF00067">
    <property type="entry name" value="p450"/>
    <property type="match status" value="1"/>
</dbReference>
<feature type="binding site" description="axial binding residue" evidence="5">
    <location>
        <position position="455"/>
    </location>
    <ligand>
        <name>heme</name>
        <dbReference type="ChEBI" id="CHEBI:30413"/>
    </ligand>
    <ligandPart>
        <name>Fe</name>
        <dbReference type="ChEBI" id="CHEBI:18248"/>
    </ligandPart>
</feature>
<reference evidence="7 8" key="1">
    <citation type="journal article" date="2016" name="Front. Microbiol.">
        <title>Genome and transcriptome sequences reveal the specific parasitism of the nematophagous Purpureocillium lilacinum 36-1.</title>
        <authorList>
            <person name="Xie J."/>
            <person name="Li S."/>
            <person name="Mo C."/>
            <person name="Xiao X."/>
            <person name="Peng D."/>
            <person name="Wang G."/>
            <person name="Xiao Y."/>
        </authorList>
    </citation>
    <scope>NUCLEOTIDE SEQUENCE [LARGE SCALE GENOMIC DNA]</scope>
    <source>
        <strain evidence="7 8">36-1</strain>
    </source>
</reference>
<protein>
    <recommendedName>
        <fullName evidence="9">3-hydroxyphenylacetate 6 hydroxylase</fullName>
    </recommendedName>
</protein>
<dbReference type="Gene3D" id="1.10.630.10">
    <property type="entry name" value="Cytochrome P450"/>
    <property type="match status" value="1"/>
</dbReference>
<dbReference type="PRINTS" id="PR00463">
    <property type="entry name" value="EP450I"/>
</dbReference>
<evidence type="ECO:0000313" key="8">
    <source>
        <dbReference type="Proteomes" id="UP000245956"/>
    </source>
</evidence>
<evidence type="ECO:0008006" key="9">
    <source>
        <dbReference type="Google" id="ProtNLM"/>
    </source>
</evidence>
<evidence type="ECO:0000256" key="2">
    <source>
        <dbReference type="ARBA" id="ARBA00022723"/>
    </source>
</evidence>
<evidence type="ECO:0000256" key="3">
    <source>
        <dbReference type="ARBA" id="ARBA00023002"/>
    </source>
</evidence>
<dbReference type="GO" id="GO:0005506">
    <property type="term" value="F:iron ion binding"/>
    <property type="evidence" value="ECO:0007669"/>
    <property type="project" value="InterPro"/>
</dbReference>
<comment type="caution">
    <text evidence="7">The sequence shown here is derived from an EMBL/GenBank/DDBJ whole genome shotgun (WGS) entry which is preliminary data.</text>
</comment>
<dbReference type="PRINTS" id="PR00385">
    <property type="entry name" value="P450"/>
</dbReference>
<dbReference type="InterPro" id="IPR001128">
    <property type="entry name" value="Cyt_P450"/>
</dbReference>
<organism evidence="7 8">
    <name type="scientific">Purpureocillium lilacinum</name>
    <name type="common">Paecilomyces lilacinus</name>
    <dbReference type="NCBI Taxonomy" id="33203"/>
    <lineage>
        <taxon>Eukaryota</taxon>
        <taxon>Fungi</taxon>
        <taxon>Dikarya</taxon>
        <taxon>Ascomycota</taxon>
        <taxon>Pezizomycotina</taxon>
        <taxon>Sordariomycetes</taxon>
        <taxon>Hypocreomycetidae</taxon>
        <taxon>Hypocreales</taxon>
        <taxon>Ophiocordycipitaceae</taxon>
        <taxon>Purpureocillium</taxon>
    </lineage>
</organism>
<proteinExistence type="inferred from homology"/>